<name>A0A7E4VFE4_PANRE</name>
<proteinExistence type="predicted"/>
<evidence type="ECO:0000313" key="2">
    <source>
        <dbReference type="WBParaSite" id="Pan_g20246.t1"/>
    </source>
</evidence>
<accession>A0A7E4VFE4</accession>
<protein>
    <submittedName>
        <fullName evidence="2">Uncharacterized protein</fullName>
    </submittedName>
</protein>
<sequence>MPSMAPSPDPGIAWVTRVRAHRELSPRTGPSTELNFDATNDDIPCIIFGTVPLFPTQNLMRIRMVPLTCHLEQVEAD</sequence>
<evidence type="ECO:0000313" key="1">
    <source>
        <dbReference type="Proteomes" id="UP000492821"/>
    </source>
</evidence>
<reference evidence="2" key="2">
    <citation type="submission" date="2020-10" db="UniProtKB">
        <authorList>
            <consortium name="WormBaseParasite"/>
        </authorList>
    </citation>
    <scope>IDENTIFICATION</scope>
</reference>
<dbReference type="AlphaFoldDB" id="A0A7E4VFE4"/>
<reference evidence="1" key="1">
    <citation type="journal article" date="2013" name="Genetics">
        <title>The draft genome and transcriptome of Panagrellus redivivus are shaped by the harsh demands of a free-living lifestyle.</title>
        <authorList>
            <person name="Srinivasan J."/>
            <person name="Dillman A.R."/>
            <person name="Macchietto M.G."/>
            <person name="Heikkinen L."/>
            <person name="Lakso M."/>
            <person name="Fracchia K.M."/>
            <person name="Antoshechkin I."/>
            <person name="Mortazavi A."/>
            <person name="Wong G."/>
            <person name="Sternberg P.W."/>
        </authorList>
    </citation>
    <scope>NUCLEOTIDE SEQUENCE [LARGE SCALE GENOMIC DNA]</scope>
    <source>
        <strain evidence="1">MT8872</strain>
    </source>
</reference>
<organism evidence="1 2">
    <name type="scientific">Panagrellus redivivus</name>
    <name type="common">Microworm</name>
    <dbReference type="NCBI Taxonomy" id="6233"/>
    <lineage>
        <taxon>Eukaryota</taxon>
        <taxon>Metazoa</taxon>
        <taxon>Ecdysozoa</taxon>
        <taxon>Nematoda</taxon>
        <taxon>Chromadorea</taxon>
        <taxon>Rhabditida</taxon>
        <taxon>Tylenchina</taxon>
        <taxon>Panagrolaimomorpha</taxon>
        <taxon>Panagrolaimoidea</taxon>
        <taxon>Panagrolaimidae</taxon>
        <taxon>Panagrellus</taxon>
    </lineage>
</organism>
<dbReference type="WBParaSite" id="Pan_g20246.t1">
    <property type="protein sequence ID" value="Pan_g20246.t1"/>
    <property type="gene ID" value="Pan_g20246"/>
</dbReference>
<dbReference type="Proteomes" id="UP000492821">
    <property type="component" value="Unassembled WGS sequence"/>
</dbReference>
<keyword evidence="1" id="KW-1185">Reference proteome</keyword>